<feature type="domain" description="Fungal lipase-type" evidence="1">
    <location>
        <begin position="148"/>
        <end position="272"/>
    </location>
</feature>
<evidence type="ECO:0000259" key="1">
    <source>
        <dbReference type="Pfam" id="PF01764"/>
    </source>
</evidence>
<sequence length="393" mass="42980">MNISSAIDTICAYFNTLSSFFATIQRLKNDYHARDIDYTSLILKLVRQPRVSPSKLGFEVDLHSVPDRYEKVLLAALVSLAVYHPDNGSDWTQQFTPLLHSRLQSSTADPWRRGKLRPVVVDLNEAHYMTSSKANVYMAVYKPLGCVVLSLPGTNSKSDWLSNLHSSTEDMTIDGSTTVKVHQGFKYIAQCLFTHQHIIKYLTDAMAAGFQKVLLCGHSQAGAVVSLLSILLDQTYSVQTDVVTFGSGACVQSAETRTSQCLGFVRCVQPDDSRPSLAAWQVDPVPLVDDALLAHDAGHGTMYPMGTLLVLLDAAPVVHCRQLIGGELSCLLHSVLMDFSAAPHSMRGYLRAIMSLANGAADDLLGSEYLAIVGESAILEENDCELARLQLMS</sequence>
<organism evidence="2 3">
    <name type="scientific">Taphrina deformans (strain PYCC 5710 / ATCC 11124 / CBS 356.35 / IMI 108563 / JCM 9778 / NBRC 8474)</name>
    <name type="common">Peach leaf curl fungus</name>
    <name type="synonym">Lalaria deformans</name>
    <dbReference type="NCBI Taxonomy" id="1097556"/>
    <lineage>
        <taxon>Eukaryota</taxon>
        <taxon>Fungi</taxon>
        <taxon>Dikarya</taxon>
        <taxon>Ascomycota</taxon>
        <taxon>Taphrinomycotina</taxon>
        <taxon>Taphrinomycetes</taxon>
        <taxon>Taphrinales</taxon>
        <taxon>Taphrinaceae</taxon>
        <taxon>Taphrina</taxon>
    </lineage>
</organism>
<proteinExistence type="predicted"/>
<dbReference type="Pfam" id="PF01764">
    <property type="entry name" value="Lipase_3"/>
    <property type="match status" value="1"/>
</dbReference>
<dbReference type="VEuPathDB" id="FungiDB:TAPDE_001597"/>
<dbReference type="OrthoDB" id="426718at2759"/>
<dbReference type="EMBL" id="CAHR02000057">
    <property type="protein sequence ID" value="CCG81753.1"/>
    <property type="molecule type" value="Genomic_DNA"/>
</dbReference>
<dbReference type="SUPFAM" id="SSF53474">
    <property type="entry name" value="alpha/beta-Hydrolases"/>
    <property type="match status" value="1"/>
</dbReference>
<evidence type="ECO:0000313" key="2">
    <source>
        <dbReference type="EMBL" id="CCG81753.1"/>
    </source>
</evidence>
<evidence type="ECO:0000313" key="3">
    <source>
        <dbReference type="Proteomes" id="UP000013776"/>
    </source>
</evidence>
<dbReference type="Proteomes" id="UP000013776">
    <property type="component" value="Unassembled WGS sequence"/>
</dbReference>
<dbReference type="InterPro" id="IPR002921">
    <property type="entry name" value="Fungal_lipase-type"/>
</dbReference>
<protein>
    <recommendedName>
        <fullName evidence="1">Fungal lipase-type domain-containing protein</fullName>
    </recommendedName>
</protein>
<dbReference type="Gene3D" id="3.40.50.1820">
    <property type="entry name" value="alpha/beta hydrolase"/>
    <property type="match status" value="1"/>
</dbReference>
<reference evidence="2 3" key="1">
    <citation type="journal article" date="2013" name="MBio">
        <title>Genome sequencing of the plant pathogen Taphrina deformans, the causal agent of peach leaf curl.</title>
        <authorList>
            <person name="Cisse O.H."/>
            <person name="Almeida J.M.G.C.F."/>
            <person name="Fonseca A."/>
            <person name="Kumar A.A."/>
            <person name="Salojaervi J."/>
            <person name="Overmyer K."/>
            <person name="Hauser P.M."/>
            <person name="Pagni M."/>
        </authorList>
    </citation>
    <scope>NUCLEOTIDE SEQUENCE [LARGE SCALE GENOMIC DNA]</scope>
    <source>
        <strain evidence="3">PYCC 5710 / ATCC 11124 / CBS 356.35 / IMI 108563 / JCM 9778 / NBRC 8474</strain>
    </source>
</reference>
<accession>R4X897</accession>
<keyword evidence="3" id="KW-1185">Reference proteome</keyword>
<comment type="caution">
    <text evidence="2">The sequence shown here is derived from an EMBL/GenBank/DDBJ whole genome shotgun (WGS) entry which is preliminary data.</text>
</comment>
<dbReference type="InterPro" id="IPR029058">
    <property type="entry name" value="AB_hydrolase_fold"/>
</dbReference>
<name>R4X897_TAPDE</name>
<dbReference type="GO" id="GO:0006629">
    <property type="term" value="P:lipid metabolic process"/>
    <property type="evidence" value="ECO:0007669"/>
    <property type="project" value="InterPro"/>
</dbReference>
<gene>
    <name evidence="2" type="ORF">TAPDE_001597</name>
</gene>
<dbReference type="AlphaFoldDB" id="R4X897"/>